<dbReference type="GO" id="GO:0005737">
    <property type="term" value="C:cytoplasm"/>
    <property type="evidence" value="ECO:0007669"/>
    <property type="project" value="UniProtKB-ARBA"/>
</dbReference>
<dbReference type="Proteomes" id="UP000176336">
    <property type="component" value="Unassembled WGS sequence"/>
</dbReference>
<dbReference type="GO" id="GO:0015935">
    <property type="term" value="C:small ribosomal subunit"/>
    <property type="evidence" value="ECO:0007669"/>
    <property type="project" value="TreeGrafter"/>
</dbReference>
<dbReference type="InterPro" id="IPR023803">
    <property type="entry name" value="Ribosomal_bS16_dom_sf"/>
</dbReference>
<dbReference type="Pfam" id="PF00886">
    <property type="entry name" value="Ribosomal_S16"/>
    <property type="match status" value="1"/>
</dbReference>
<dbReference type="AlphaFoldDB" id="A0A1F5ISS4"/>
<evidence type="ECO:0000313" key="6">
    <source>
        <dbReference type="Proteomes" id="UP000176336"/>
    </source>
</evidence>
<dbReference type="HAMAP" id="MF_00385">
    <property type="entry name" value="Ribosomal_bS16"/>
    <property type="match status" value="1"/>
</dbReference>
<organism evidence="5 6">
    <name type="scientific">Candidatus Daviesbacteria bacterium RIFCSPHIGHO2_01_FULL_41_23</name>
    <dbReference type="NCBI Taxonomy" id="1797764"/>
    <lineage>
        <taxon>Bacteria</taxon>
        <taxon>Candidatus Daviesiibacteriota</taxon>
    </lineage>
</organism>
<feature type="compositionally biased region" description="Basic and acidic residues" evidence="4">
    <location>
        <begin position="101"/>
        <end position="120"/>
    </location>
</feature>
<evidence type="ECO:0000256" key="3">
    <source>
        <dbReference type="HAMAP-Rule" id="MF_00385"/>
    </source>
</evidence>
<evidence type="ECO:0000256" key="1">
    <source>
        <dbReference type="ARBA" id="ARBA00022980"/>
    </source>
</evidence>
<feature type="compositionally biased region" description="Polar residues" evidence="4">
    <location>
        <begin position="137"/>
        <end position="167"/>
    </location>
</feature>
<dbReference type="Gene3D" id="3.30.1320.10">
    <property type="match status" value="1"/>
</dbReference>
<protein>
    <recommendedName>
        <fullName evidence="3">Small ribosomal subunit protein bS16</fullName>
    </recommendedName>
</protein>
<dbReference type="GO" id="GO:0003735">
    <property type="term" value="F:structural constituent of ribosome"/>
    <property type="evidence" value="ECO:0007669"/>
    <property type="project" value="InterPro"/>
</dbReference>
<sequence>MIKIRLMRIGAKKKPFYRVVVVDERAKRTGAYIELLGTYNPLTEPKEIKLKQDRIDHWIKQGAQPSTGYLRIIGKAPQRLPRKPKKEKKTTEPSAVSDQISEEKVQEEKSAVNAGEDVKASADQSLSESGKDGQKAQAMTSVTPSEPVTSEASEASLTDEQANIKPTTESEKKDERPA</sequence>
<reference evidence="5 6" key="1">
    <citation type="journal article" date="2016" name="Nat. Commun.">
        <title>Thousands of microbial genomes shed light on interconnected biogeochemical processes in an aquifer system.</title>
        <authorList>
            <person name="Anantharaman K."/>
            <person name="Brown C.T."/>
            <person name="Hug L.A."/>
            <person name="Sharon I."/>
            <person name="Castelle C.J."/>
            <person name="Probst A.J."/>
            <person name="Thomas B.C."/>
            <person name="Singh A."/>
            <person name="Wilkins M.J."/>
            <person name="Karaoz U."/>
            <person name="Brodie E.L."/>
            <person name="Williams K.H."/>
            <person name="Hubbard S.S."/>
            <person name="Banfield J.F."/>
        </authorList>
    </citation>
    <scope>NUCLEOTIDE SEQUENCE [LARGE SCALE GENOMIC DNA]</scope>
</reference>
<dbReference type="SUPFAM" id="SSF54565">
    <property type="entry name" value="Ribosomal protein S16"/>
    <property type="match status" value="1"/>
</dbReference>
<dbReference type="InterPro" id="IPR000307">
    <property type="entry name" value="Ribosomal_bS16"/>
</dbReference>
<dbReference type="GO" id="GO:0006412">
    <property type="term" value="P:translation"/>
    <property type="evidence" value="ECO:0007669"/>
    <property type="project" value="UniProtKB-UniRule"/>
</dbReference>
<feature type="region of interest" description="Disordered" evidence="4">
    <location>
        <begin position="74"/>
        <end position="178"/>
    </location>
</feature>
<comment type="similarity">
    <text evidence="3">Belongs to the bacterial ribosomal protein bS16 family.</text>
</comment>
<evidence type="ECO:0000256" key="4">
    <source>
        <dbReference type="SAM" id="MobiDB-lite"/>
    </source>
</evidence>
<dbReference type="PANTHER" id="PTHR12919:SF20">
    <property type="entry name" value="SMALL RIBOSOMAL SUBUNIT PROTEIN BS16M"/>
    <property type="match status" value="1"/>
</dbReference>
<feature type="compositionally biased region" description="Basic and acidic residues" evidence="4">
    <location>
        <begin position="168"/>
        <end position="178"/>
    </location>
</feature>
<evidence type="ECO:0000256" key="2">
    <source>
        <dbReference type="ARBA" id="ARBA00023274"/>
    </source>
</evidence>
<dbReference type="PANTHER" id="PTHR12919">
    <property type="entry name" value="30S RIBOSOMAL PROTEIN S16"/>
    <property type="match status" value="1"/>
</dbReference>
<dbReference type="EMBL" id="MFCR01000003">
    <property type="protein sequence ID" value="OGE19413.1"/>
    <property type="molecule type" value="Genomic_DNA"/>
</dbReference>
<gene>
    <name evidence="3" type="primary">rpsP</name>
    <name evidence="5" type="ORF">A2871_01000</name>
</gene>
<dbReference type="NCBIfam" id="TIGR00002">
    <property type="entry name" value="S16"/>
    <property type="match status" value="1"/>
</dbReference>
<evidence type="ECO:0000313" key="5">
    <source>
        <dbReference type="EMBL" id="OGE19413.1"/>
    </source>
</evidence>
<keyword evidence="2 3" id="KW-0687">Ribonucleoprotein</keyword>
<keyword evidence="1 3" id="KW-0689">Ribosomal protein</keyword>
<proteinExistence type="inferred from homology"/>
<name>A0A1F5ISS4_9BACT</name>
<comment type="caution">
    <text evidence="5">The sequence shown here is derived from an EMBL/GenBank/DDBJ whole genome shotgun (WGS) entry which is preliminary data.</text>
</comment>
<accession>A0A1F5ISS4</accession>